<proteinExistence type="predicted"/>
<protein>
    <submittedName>
        <fullName evidence="1">Uncharacterized protein</fullName>
    </submittedName>
</protein>
<organism evidence="1 2">
    <name type="scientific">Gossypium tomentosum</name>
    <name type="common">Hawaiian cotton</name>
    <name type="synonym">Gossypium sandvicense</name>
    <dbReference type="NCBI Taxonomy" id="34277"/>
    <lineage>
        <taxon>Eukaryota</taxon>
        <taxon>Viridiplantae</taxon>
        <taxon>Streptophyta</taxon>
        <taxon>Embryophyta</taxon>
        <taxon>Tracheophyta</taxon>
        <taxon>Spermatophyta</taxon>
        <taxon>Magnoliopsida</taxon>
        <taxon>eudicotyledons</taxon>
        <taxon>Gunneridae</taxon>
        <taxon>Pentapetalae</taxon>
        <taxon>rosids</taxon>
        <taxon>malvids</taxon>
        <taxon>Malvales</taxon>
        <taxon>Malvaceae</taxon>
        <taxon>Malvoideae</taxon>
        <taxon>Gossypium</taxon>
    </lineage>
</organism>
<dbReference type="AlphaFoldDB" id="A0A5D2JXC3"/>
<dbReference type="Proteomes" id="UP000322667">
    <property type="component" value="Chromosome D08"/>
</dbReference>
<dbReference type="EMBL" id="CM017630">
    <property type="protein sequence ID" value="TYH59162.1"/>
    <property type="molecule type" value="Genomic_DNA"/>
</dbReference>
<evidence type="ECO:0000313" key="2">
    <source>
        <dbReference type="Proteomes" id="UP000322667"/>
    </source>
</evidence>
<gene>
    <name evidence="1" type="ORF">ES332_D08G204700v1</name>
</gene>
<evidence type="ECO:0000313" key="1">
    <source>
        <dbReference type="EMBL" id="TYH59162.1"/>
    </source>
</evidence>
<name>A0A5D2JXC3_GOSTO</name>
<sequence>MDPNKEGKKQQKQTPFTSDEVYFKRLQKLKHIHKIKLPNHILPYLLSPSKINSGHAINFLTNFPGQLSCSRFSI</sequence>
<accession>A0A5D2JXC3</accession>
<reference evidence="1 2" key="1">
    <citation type="submission" date="2019-07" db="EMBL/GenBank/DDBJ databases">
        <title>WGS assembly of Gossypium tomentosum.</title>
        <authorList>
            <person name="Chen Z.J."/>
            <person name="Sreedasyam A."/>
            <person name="Ando A."/>
            <person name="Song Q."/>
            <person name="De L."/>
            <person name="Hulse-Kemp A."/>
            <person name="Ding M."/>
            <person name="Ye W."/>
            <person name="Kirkbride R."/>
            <person name="Jenkins J."/>
            <person name="Plott C."/>
            <person name="Lovell J."/>
            <person name="Lin Y.-M."/>
            <person name="Vaughn R."/>
            <person name="Liu B."/>
            <person name="Li W."/>
            <person name="Simpson S."/>
            <person name="Scheffler B."/>
            <person name="Saski C."/>
            <person name="Grover C."/>
            <person name="Hu G."/>
            <person name="Conover J."/>
            <person name="Carlson J."/>
            <person name="Shu S."/>
            <person name="Boston L."/>
            <person name="Williams M."/>
            <person name="Peterson D."/>
            <person name="Mcgee K."/>
            <person name="Jones D."/>
            <person name="Wendel J."/>
            <person name="Stelly D."/>
            <person name="Grimwood J."/>
            <person name="Schmutz J."/>
        </authorList>
    </citation>
    <scope>NUCLEOTIDE SEQUENCE [LARGE SCALE GENOMIC DNA]</scope>
    <source>
        <strain evidence="1">7179.01</strain>
    </source>
</reference>
<keyword evidence="2" id="KW-1185">Reference proteome</keyword>